<feature type="region of interest" description="Disordered" evidence="3">
    <location>
        <begin position="226"/>
        <end position="250"/>
    </location>
</feature>
<protein>
    <submittedName>
        <fullName evidence="4">SAPS-domain-containing protein</fullName>
    </submittedName>
</protein>
<keyword evidence="2" id="KW-0131">Cell cycle</keyword>
<dbReference type="Pfam" id="PF04499">
    <property type="entry name" value="SAPS"/>
    <property type="match status" value="1"/>
</dbReference>
<feature type="compositionally biased region" description="Basic and acidic residues" evidence="3">
    <location>
        <begin position="711"/>
        <end position="724"/>
    </location>
</feature>
<keyword evidence="5" id="KW-1185">Reference proteome</keyword>
<gene>
    <name evidence="4" type="ORF">K435DRAFT_962127</name>
</gene>
<dbReference type="InterPro" id="IPR007587">
    <property type="entry name" value="SAPS"/>
</dbReference>
<dbReference type="PANTHER" id="PTHR12634:SF8">
    <property type="entry name" value="FIERY MOUNTAIN, ISOFORM D"/>
    <property type="match status" value="1"/>
</dbReference>
<feature type="compositionally biased region" description="Polar residues" evidence="3">
    <location>
        <begin position="483"/>
        <end position="494"/>
    </location>
</feature>
<dbReference type="Proteomes" id="UP000297245">
    <property type="component" value="Unassembled WGS sequence"/>
</dbReference>
<evidence type="ECO:0000256" key="3">
    <source>
        <dbReference type="SAM" id="MobiDB-lite"/>
    </source>
</evidence>
<feature type="region of interest" description="Disordered" evidence="3">
    <location>
        <begin position="283"/>
        <end position="329"/>
    </location>
</feature>
<feature type="region of interest" description="Disordered" evidence="3">
    <location>
        <begin position="455"/>
        <end position="494"/>
    </location>
</feature>
<comment type="similarity">
    <text evidence="1">Belongs to the SAPS family.</text>
</comment>
<feature type="region of interest" description="Disordered" evidence="3">
    <location>
        <begin position="558"/>
        <end position="592"/>
    </location>
</feature>
<dbReference type="GO" id="GO:0019888">
    <property type="term" value="F:protein phosphatase regulator activity"/>
    <property type="evidence" value="ECO:0007669"/>
    <property type="project" value="TreeGrafter"/>
</dbReference>
<evidence type="ECO:0000313" key="5">
    <source>
        <dbReference type="Proteomes" id="UP000297245"/>
    </source>
</evidence>
<dbReference type="OrthoDB" id="10259133at2759"/>
<feature type="compositionally biased region" description="Basic and acidic residues" evidence="3">
    <location>
        <begin position="677"/>
        <end position="688"/>
    </location>
</feature>
<dbReference type="AlphaFoldDB" id="A0A4S8MM67"/>
<dbReference type="GO" id="GO:0005829">
    <property type="term" value="C:cytosol"/>
    <property type="evidence" value="ECO:0007669"/>
    <property type="project" value="TreeGrafter"/>
</dbReference>
<organism evidence="4 5">
    <name type="scientific">Dendrothele bispora (strain CBS 962.96)</name>
    <dbReference type="NCBI Taxonomy" id="1314807"/>
    <lineage>
        <taxon>Eukaryota</taxon>
        <taxon>Fungi</taxon>
        <taxon>Dikarya</taxon>
        <taxon>Basidiomycota</taxon>
        <taxon>Agaricomycotina</taxon>
        <taxon>Agaricomycetes</taxon>
        <taxon>Agaricomycetidae</taxon>
        <taxon>Agaricales</taxon>
        <taxon>Agaricales incertae sedis</taxon>
        <taxon>Dendrothele</taxon>
    </lineage>
</organism>
<feature type="compositionally biased region" description="Acidic residues" evidence="3">
    <location>
        <begin position="1045"/>
        <end position="1054"/>
    </location>
</feature>
<feature type="region of interest" description="Disordered" evidence="3">
    <location>
        <begin position="614"/>
        <end position="663"/>
    </location>
</feature>
<feature type="compositionally biased region" description="Polar residues" evidence="3">
    <location>
        <begin position="643"/>
        <end position="652"/>
    </location>
</feature>
<feature type="compositionally biased region" description="Polar residues" evidence="3">
    <location>
        <begin position="700"/>
        <end position="710"/>
    </location>
</feature>
<evidence type="ECO:0000256" key="2">
    <source>
        <dbReference type="ARBA" id="ARBA00023306"/>
    </source>
</evidence>
<dbReference type="PANTHER" id="PTHR12634">
    <property type="entry name" value="SIT4 YEAST -ASSOCIATING PROTEIN-RELATED"/>
    <property type="match status" value="1"/>
</dbReference>
<feature type="compositionally biased region" description="Low complexity" evidence="3">
    <location>
        <begin position="226"/>
        <end position="238"/>
    </location>
</feature>
<reference evidence="4 5" key="1">
    <citation type="journal article" date="2019" name="Nat. Ecol. Evol.">
        <title>Megaphylogeny resolves global patterns of mushroom evolution.</title>
        <authorList>
            <person name="Varga T."/>
            <person name="Krizsan K."/>
            <person name="Foldi C."/>
            <person name="Dima B."/>
            <person name="Sanchez-Garcia M."/>
            <person name="Sanchez-Ramirez S."/>
            <person name="Szollosi G.J."/>
            <person name="Szarkandi J.G."/>
            <person name="Papp V."/>
            <person name="Albert L."/>
            <person name="Andreopoulos W."/>
            <person name="Angelini C."/>
            <person name="Antonin V."/>
            <person name="Barry K.W."/>
            <person name="Bougher N.L."/>
            <person name="Buchanan P."/>
            <person name="Buyck B."/>
            <person name="Bense V."/>
            <person name="Catcheside P."/>
            <person name="Chovatia M."/>
            <person name="Cooper J."/>
            <person name="Damon W."/>
            <person name="Desjardin D."/>
            <person name="Finy P."/>
            <person name="Geml J."/>
            <person name="Haridas S."/>
            <person name="Hughes K."/>
            <person name="Justo A."/>
            <person name="Karasinski D."/>
            <person name="Kautmanova I."/>
            <person name="Kiss B."/>
            <person name="Kocsube S."/>
            <person name="Kotiranta H."/>
            <person name="LaButti K.M."/>
            <person name="Lechner B.E."/>
            <person name="Liimatainen K."/>
            <person name="Lipzen A."/>
            <person name="Lukacs Z."/>
            <person name="Mihaltcheva S."/>
            <person name="Morgado L.N."/>
            <person name="Niskanen T."/>
            <person name="Noordeloos M.E."/>
            <person name="Ohm R.A."/>
            <person name="Ortiz-Santana B."/>
            <person name="Ovrebo C."/>
            <person name="Racz N."/>
            <person name="Riley R."/>
            <person name="Savchenko A."/>
            <person name="Shiryaev A."/>
            <person name="Soop K."/>
            <person name="Spirin V."/>
            <person name="Szebenyi C."/>
            <person name="Tomsovsky M."/>
            <person name="Tulloss R.E."/>
            <person name="Uehling J."/>
            <person name="Grigoriev I.V."/>
            <person name="Vagvolgyi C."/>
            <person name="Papp T."/>
            <person name="Martin F.M."/>
            <person name="Miettinen O."/>
            <person name="Hibbett D.S."/>
            <person name="Nagy L.G."/>
        </authorList>
    </citation>
    <scope>NUCLEOTIDE SEQUENCE [LARGE SCALE GENOMIC DNA]</scope>
    <source>
        <strain evidence="4 5">CBS 962.96</strain>
    </source>
</reference>
<dbReference type="EMBL" id="ML179061">
    <property type="protein sequence ID" value="THV04000.1"/>
    <property type="molecule type" value="Genomic_DNA"/>
</dbReference>
<accession>A0A4S8MM67</accession>
<feature type="compositionally biased region" description="Polar residues" evidence="3">
    <location>
        <begin position="617"/>
        <end position="630"/>
    </location>
</feature>
<feature type="compositionally biased region" description="Basic and acidic residues" evidence="3">
    <location>
        <begin position="996"/>
        <end position="1013"/>
    </location>
</feature>
<name>A0A4S8MM67_DENBC</name>
<feature type="compositionally biased region" description="Low complexity" evidence="3">
    <location>
        <begin position="1094"/>
        <end position="1103"/>
    </location>
</feature>
<feature type="compositionally biased region" description="Acidic residues" evidence="3">
    <location>
        <begin position="653"/>
        <end position="663"/>
    </location>
</feature>
<feature type="compositionally biased region" description="Pro residues" evidence="3">
    <location>
        <begin position="286"/>
        <end position="296"/>
    </location>
</feature>
<feature type="compositionally biased region" description="Low complexity" evidence="3">
    <location>
        <begin position="1139"/>
        <end position="1154"/>
    </location>
</feature>
<evidence type="ECO:0000256" key="1">
    <source>
        <dbReference type="ARBA" id="ARBA00006180"/>
    </source>
</evidence>
<proteinExistence type="inferred from homology"/>
<feature type="compositionally biased region" description="Basic and acidic residues" evidence="3">
    <location>
        <begin position="1207"/>
        <end position="1228"/>
    </location>
</feature>
<feature type="compositionally biased region" description="Low complexity" evidence="3">
    <location>
        <begin position="471"/>
        <end position="482"/>
    </location>
</feature>
<dbReference type="GO" id="GO:0019903">
    <property type="term" value="F:protein phosphatase binding"/>
    <property type="evidence" value="ECO:0007669"/>
    <property type="project" value="InterPro"/>
</dbReference>
<feature type="compositionally biased region" description="Basic and acidic residues" evidence="3">
    <location>
        <begin position="297"/>
        <end position="307"/>
    </location>
</feature>
<sequence>MFWRFGFHNASSIDSLLDKDQVNLESILEEDDLLQECKAQNTRLIDYLARVDILKQLFGYISGQIEGQGEAHLRYPYTATQVLCSEIWSIVETCIHHQDYLLAPFWDAILDLSHDEIKSRQVLTGHFAKVNAVFLSKKPVEMLEFISKQPSVVDRLLNHIDNASIVDLLVRIIQLDEYPGGEGVLEWLSSENLIHKLLLMLSPSYPPDTHQVVADLIKGIISLSSSSSPAAPSTVSSIPGGGPNEPHKFLPSNQFARHLARGSSIDLLASYIFFDFSPGRNVEEPCPYPEPDPLRPPSDDASDHPVFDSDAEGEGAEGYQPPPMSPTEVARITSEREKTHLARLRGDIQPTFESAASSVVQSIGVVTELIRKNNSDYFEPYLFHTLRNRLIQVQQHQHQQGGSAEEGREALERAMKEMVDRMGVVHLGPLLSTVCERMNELVECLEKPRTLVEPLPTNIPENLPNAPPAPDSASPTTPNSASLSVPNTVSHSTQRVTPLTFERYRICELLAELLHCSNMAILNREKEWARLYDEDGRLQGGLVALEDLARLVSFGVGGGGSAGGEEQQESDEAGDGWRDRGGGGGDGGGHRHVREESIDMEMEMEMELEPALELPVSGSNPKHSDINPSVGSPREKDEDEDMGNSSDEPGSSTEDEDEDDETMETMEEIVMIEEQEEKAKLSQKENNESKTAPGAVNRAGGTSNPSNSSQKEMKREDRGEAKDVHMDVVSKGESTGTQRGKVEKDKTEIGNEEVLPGERLKERFLELGVLEMLLDLFFEFPWNNFLHNAVYDIFHQILTGNIDGGYNRELCVSLFRDARLMHRIVEAQRKNDEEVSKPKGVRLGYMGHLTLMAGDVITALERFPPDLRLQIMQYTPNPGWDEYVTGRYNETKIRNTASLGGGKPVVGPGARMMGEMGAINAGLGGGAGAGAGEASAEAGGGPVNAMGVGGTVGGGRPSRWKVDDDEPNTLTLAPIESGNESGQTQLRLPSLSEGGIKGEFRRSTTGKPTREGSADFGIAPMEDMDEDDDPQQFSRYGSTAQDSFGDSDDEDDESGWLSRSTFSLRNPPALSGLQERRPLGASGGFDDTFDPTGPSSTSDPFASSDDDAFGPFSDSSAVGGADPFTFSSFSDNDMEDGSSFDSFGDFGDFQGADDGLLDNVSDGELTPTAGSWTEFASGESSFVSEEGEGGGRTAGEGSKNGEEEDSLNLKEGKEGSEKGTKQRSGERG</sequence>
<feature type="compositionally biased region" description="Polar residues" evidence="3">
    <location>
        <begin position="978"/>
        <end position="987"/>
    </location>
</feature>
<feature type="region of interest" description="Disordered" evidence="3">
    <location>
        <begin position="954"/>
        <end position="1228"/>
    </location>
</feature>
<dbReference type="GO" id="GO:0005634">
    <property type="term" value="C:nucleus"/>
    <property type="evidence" value="ECO:0007669"/>
    <property type="project" value="TreeGrafter"/>
</dbReference>
<evidence type="ECO:0000313" key="4">
    <source>
        <dbReference type="EMBL" id="THV04000.1"/>
    </source>
</evidence>
<feature type="region of interest" description="Disordered" evidence="3">
    <location>
        <begin position="676"/>
        <end position="724"/>
    </location>
</feature>
<feature type="compositionally biased region" description="Low complexity" evidence="3">
    <location>
        <begin position="1174"/>
        <end position="1184"/>
    </location>
</feature>